<dbReference type="Proteomes" id="UP000315901">
    <property type="component" value="Unassembled WGS sequence"/>
</dbReference>
<proteinExistence type="inferred from homology"/>
<dbReference type="AlphaFoldDB" id="A0A501WV71"/>
<dbReference type="GO" id="GO:0008198">
    <property type="term" value="F:ferrous iron binding"/>
    <property type="evidence" value="ECO:0007669"/>
    <property type="project" value="InterPro"/>
</dbReference>
<comment type="similarity">
    <text evidence="2">Belongs to the DODA-type extradiol aromatic ring-opening dioxygenase family.</text>
</comment>
<dbReference type="OrthoDB" id="9790889at2"/>
<evidence type="ECO:0000313" key="7">
    <source>
        <dbReference type="EMBL" id="TPE49776.1"/>
    </source>
</evidence>
<dbReference type="InterPro" id="IPR014436">
    <property type="entry name" value="Extradiol_dOase_DODA"/>
</dbReference>
<feature type="domain" description="Extradiol ring-cleavage dioxygenase class III enzyme subunit B" evidence="6">
    <location>
        <begin position="38"/>
        <end position="243"/>
    </location>
</feature>
<organism evidence="7 8">
    <name type="scientific">Maribrevibacterium harenarium</name>
    <dbReference type="NCBI Taxonomy" id="2589817"/>
    <lineage>
        <taxon>Bacteria</taxon>
        <taxon>Pseudomonadati</taxon>
        <taxon>Pseudomonadota</taxon>
        <taxon>Gammaproteobacteria</taxon>
        <taxon>Oceanospirillales</taxon>
        <taxon>Oceanospirillaceae</taxon>
        <taxon>Maribrevibacterium</taxon>
    </lineage>
</organism>
<evidence type="ECO:0000256" key="5">
    <source>
        <dbReference type="ARBA" id="ARBA00023002"/>
    </source>
</evidence>
<protein>
    <submittedName>
        <fullName evidence="7">Dioxygenase</fullName>
    </submittedName>
</protein>
<dbReference type="RefSeq" id="WP_140589333.1">
    <property type="nucleotide sequence ID" value="NZ_VFRR01000022.1"/>
</dbReference>
<keyword evidence="5" id="KW-0560">Oxidoreductase</keyword>
<keyword evidence="3" id="KW-0479">Metal-binding</keyword>
<dbReference type="PANTHER" id="PTHR30096:SF0">
    <property type="entry name" value="4,5-DOPA DIOXYGENASE EXTRADIOL-LIKE PROTEIN"/>
    <property type="match status" value="1"/>
</dbReference>
<dbReference type="Gene3D" id="3.40.830.10">
    <property type="entry name" value="LigB-like"/>
    <property type="match status" value="1"/>
</dbReference>
<sequence>MATVAFVSHGGGPMPVLGDPGHADLVVSFADLAKDLPKAPSVIVVVSAHWETRGIEVTGAANPELIYDYYGFPAASYQLQYPAPGQPELAEGLVQQLAKQGLPVTLNGKRGFDHGMFIPLMLLYPEANIPVVQVSLERNLDPALHWQLGEALTKSLPEDALLLGSGFNFHNMRAFFTPKTDGMLAQVNQFQTWMDQLVENTDLSPQEKATAWQGWSQVEGGRYCHPREEHLLPLVVCHGAAQGGAKTYLSQVMGVPARHYLWG</sequence>
<dbReference type="GO" id="GO:0008270">
    <property type="term" value="F:zinc ion binding"/>
    <property type="evidence" value="ECO:0007669"/>
    <property type="project" value="InterPro"/>
</dbReference>
<dbReference type="PIRSF" id="PIRSF006157">
    <property type="entry name" value="Doxgns_DODA"/>
    <property type="match status" value="1"/>
</dbReference>
<evidence type="ECO:0000259" key="6">
    <source>
        <dbReference type="Pfam" id="PF02900"/>
    </source>
</evidence>
<evidence type="ECO:0000256" key="3">
    <source>
        <dbReference type="ARBA" id="ARBA00022723"/>
    </source>
</evidence>
<comment type="cofactor">
    <cofactor evidence="1">
        <name>Zn(2+)</name>
        <dbReference type="ChEBI" id="CHEBI:29105"/>
    </cofactor>
</comment>
<dbReference type="SUPFAM" id="SSF53213">
    <property type="entry name" value="LigB-like"/>
    <property type="match status" value="1"/>
</dbReference>
<evidence type="ECO:0000256" key="2">
    <source>
        <dbReference type="ARBA" id="ARBA00007581"/>
    </source>
</evidence>
<keyword evidence="7" id="KW-0223">Dioxygenase</keyword>
<dbReference type="PANTHER" id="PTHR30096">
    <property type="entry name" value="4,5-DOPA DIOXYGENASE EXTRADIOL-LIKE PROTEIN"/>
    <property type="match status" value="1"/>
</dbReference>
<dbReference type="Pfam" id="PF02900">
    <property type="entry name" value="LigB"/>
    <property type="match status" value="1"/>
</dbReference>
<evidence type="ECO:0000313" key="8">
    <source>
        <dbReference type="Proteomes" id="UP000315901"/>
    </source>
</evidence>
<reference evidence="7 8" key="1">
    <citation type="submission" date="2019-06" db="EMBL/GenBank/DDBJ databases">
        <title>A novel bacterium of genus Marinomonas, isolated from coastal sand.</title>
        <authorList>
            <person name="Huang H."/>
            <person name="Mo K."/>
            <person name="Hu Y."/>
        </authorList>
    </citation>
    <scope>NUCLEOTIDE SEQUENCE [LARGE SCALE GENOMIC DNA]</scope>
    <source>
        <strain evidence="7 8">HB171799</strain>
    </source>
</reference>
<dbReference type="EMBL" id="VFRR01000022">
    <property type="protein sequence ID" value="TPE49776.1"/>
    <property type="molecule type" value="Genomic_DNA"/>
</dbReference>
<dbReference type="CDD" id="cd07363">
    <property type="entry name" value="45_DOPA_Dioxygenase"/>
    <property type="match status" value="1"/>
</dbReference>
<keyword evidence="8" id="KW-1185">Reference proteome</keyword>
<accession>A0A501WV71</accession>
<evidence type="ECO:0000256" key="1">
    <source>
        <dbReference type="ARBA" id="ARBA00001947"/>
    </source>
</evidence>
<name>A0A501WV71_9GAMM</name>
<evidence type="ECO:0000256" key="4">
    <source>
        <dbReference type="ARBA" id="ARBA00022833"/>
    </source>
</evidence>
<gene>
    <name evidence="7" type="ORF">FJM67_11215</name>
</gene>
<dbReference type="GO" id="GO:0016702">
    <property type="term" value="F:oxidoreductase activity, acting on single donors with incorporation of molecular oxygen, incorporation of two atoms of oxygen"/>
    <property type="evidence" value="ECO:0007669"/>
    <property type="project" value="UniProtKB-ARBA"/>
</dbReference>
<keyword evidence="4" id="KW-0862">Zinc</keyword>
<dbReference type="InterPro" id="IPR004183">
    <property type="entry name" value="Xdiol_dOase_suB"/>
</dbReference>
<comment type="caution">
    <text evidence="7">The sequence shown here is derived from an EMBL/GenBank/DDBJ whole genome shotgun (WGS) entry which is preliminary data.</text>
</comment>